<sequence length="59" mass="6452">MTSNCNSCSHCRSDTDELSISLAFRNTAASSNFKALNLSSISISITSRDMPSCQSWSWT</sequence>
<dbReference type="HOGENOM" id="CLU_2964835_0_0_1"/>
<evidence type="ECO:0000313" key="2">
    <source>
        <dbReference type="Proteomes" id="UP000008021"/>
    </source>
</evidence>
<protein>
    <submittedName>
        <fullName evidence="1">Uncharacterized protein</fullName>
    </submittedName>
</protein>
<name>A0A0E0D7U5_9ORYZ</name>
<dbReference type="Gramene" id="OMERI03G33740.1">
    <property type="protein sequence ID" value="OMERI03G33740.1"/>
    <property type="gene ID" value="OMERI03G33740"/>
</dbReference>
<organism evidence="1">
    <name type="scientific">Oryza meridionalis</name>
    <dbReference type="NCBI Taxonomy" id="40149"/>
    <lineage>
        <taxon>Eukaryota</taxon>
        <taxon>Viridiplantae</taxon>
        <taxon>Streptophyta</taxon>
        <taxon>Embryophyta</taxon>
        <taxon>Tracheophyta</taxon>
        <taxon>Spermatophyta</taxon>
        <taxon>Magnoliopsida</taxon>
        <taxon>Liliopsida</taxon>
        <taxon>Poales</taxon>
        <taxon>Poaceae</taxon>
        <taxon>BOP clade</taxon>
        <taxon>Oryzoideae</taxon>
        <taxon>Oryzeae</taxon>
        <taxon>Oryzinae</taxon>
        <taxon>Oryza</taxon>
    </lineage>
</organism>
<dbReference type="Proteomes" id="UP000008021">
    <property type="component" value="Chromosome 3"/>
</dbReference>
<reference evidence="1" key="2">
    <citation type="submission" date="2018-05" db="EMBL/GenBank/DDBJ databases">
        <title>OmerRS3 (Oryza meridionalis Reference Sequence Version 3).</title>
        <authorList>
            <person name="Zhang J."/>
            <person name="Kudrna D."/>
            <person name="Lee S."/>
            <person name="Talag J."/>
            <person name="Welchert J."/>
            <person name="Wing R.A."/>
        </authorList>
    </citation>
    <scope>NUCLEOTIDE SEQUENCE [LARGE SCALE GENOMIC DNA]</scope>
    <source>
        <strain evidence="1">cv. OR44</strain>
    </source>
</reference>
<reference evidence="1" key="1">
    <citation type="submission" date="2015-04" db="UniProtKB">
        <authorList>
            <consortium name="EnsemblPlants"/>
        </authorList>
    </citation>
    <scope>IDENTIFICATION</scope>
</reference>
<dbReference type="EnsemblPlants" id="OMERI03G33740.1">
    <property type="protein sequence ID" value="OMERI03G33740.1"/>
    <property type="gene ID" value="OMERI03G33740"/>
</dbReference>
<proteinExistence type="predicted"/>
<dbReference type="AlphaFoldDB" id="A0A0E0D7U5"/>
<accession>A0A0E0D7U5</accession>
<keyword evidence="2" id="KW-1185">Reference proteome</keyword>
<evidence type="ECO:0000313" key="1">
    <source>
        <dbReference type="EnsemblPlants" id="OMERI03G33740.1"/>
    </source>
</evidence>